<evidence type="ECO:0000313" key="2">
    <source>
        <dbReference type="EMBL" id="GIU66844.1"/>
    </source>
</evidence>
<comment type="caution">
    <text evidence="2">The sequence shown here is derived from an EMBL/GenBank/DDBJ whole genome shotgun (WGS) entry which is preliminary data.</text>
</comment>
<name>A0ABQ4PV30_9PROT</name>
<keyword evidence="1" id="KW-0732">Signal</keyword>
<evidence type="ECO:0000256" key="1">
    <source>
        <dbReference type="SAM" id="SignalP"/>
    </source>
</evidence>
<evidence type="ECO:0000313" key="3">
    <source>
        <dbReference type="Proteomes" id="UP001161064"/>
    </source>
</evidence>
<organism evidence="2 3">
    <name type="scientific">Candidatus Phycosocius spiralis</name>
    <dbReference type="NCBI Taxonomy" id="2815099"/>
    <lineage>
        <taxon>Bacteria</taxon>
        <taxon>Pseudomonadati</taxon>
        <taxon>Pseudomonadota</taxon>
        <taxon>Alphaproteobacteria</taxon>
        <taxon>Caulobacterales</taxon>
        <taxon>Caulobacterales incertae sedis</taxon>
        <taxon>Candidatus Phycosocius</taxon>
    </lineage>
</organism>
<protein>
    <recommendedName>
        <fullName evidence="4">DUF3015 domain-containing protein</fullName>
    </recommendedName>
</protein>
<feature type="chain" id="PRO_5045400767" description="DUF3015 domain-containing protein" evidence="1">
    <location>
        <begin position="24"/>
        <end position="210"/>
    </location>
</feature>
<accession>A0ABQ4PV30</accession>
<sequence>MMRFAAFTFLLITLLGWPIASFAQSQETPKIPEITVNLGRAITDPGVSAPLNKLELDVPQSIVPHAAQPVAPAPVLELTQPGQPLTKAQIAKEIAPNFDVAKDYVRLVKCYGTADFLGAITRIQASRPGAPPQVIGVAREIMALRDAMQPMVLAVSTVRGEPRFRADYDGVARAGQRDLAASKNPNATMQGRLALLESCRRDVMRWRARR</sequence>
<keyword evidence="3" id="KW-1185">Reference proteome</keyword>
<reference evidence="2" key="1">
    <citation type="submission" date="2021-05" db="EMBL/GenBank/DDBJ databases">
        <authorList>
            <person name="Tanabe Y."/>
        </authorList>
    </citation>
    <scope>NUCLEOTIDE SEQUENCE</scope>
    <source>
        <strain evidence="2">BOTRYCO-1</strain>
    </source>
</reference>
<dbReference type="Proteomes" id="UP001161064">
    <property type="component" value="Unassembled WGS sequence"/>
</dbReference>
<feature type="signal peptide" evidence="1">
    <location>
        <begin position="1"/>
        <end position="23"/>
    </location>
</feature>
<evidence type="ECO:0008006" key="4">
    <source>
        <dbReference type="Google" id="ProtNLM"/>
    </source>
</evidence>
<proteinExistence type="predicted"/>
<gene>
    <name evidence="2" type="ORF">PsB1_0998</name>
</gene>
<reference evidence="2" key="2">
    <citation type="journal article" date="2023" name="ISME Commun">
        <title>Characterization of a bloom-associated alphaproteobacterial lineage, 'Candidatus Phycosocius': insights into freshwater algal-bacterial interactions.</title>
        <authorList>
            <person name="Tanabe Y."/>
            <person name="Yamaguchi H."/>
            <person name="Yoshida M."/>
            <person name="Kai A."/>
            <person name="Okazaki Y."/>
        </authorList>
    </citation>
    <scope>NUCLEOTIDE SEQUENCE</scope>
    <source>
        <strain evidence="2">BOTRYCO-1</strain>
    </source>
</reference>
<dbReference type="EMBL" id="BPFZ01000005">
    <property type="protein sequence ID" value="GIU66844.1"/>
    <property type="molecule type" value="Genomic_DNA"/>
</dbReference>